<evidence type="ECO:0000313" key="2">
    <source>
        <dbReference type="Proteomes" id="UP001444625"/>
    </source>
</evidence>
<accession>A0ABU9XDB3</accession>
<dbReference type="EMBL" id="JBDIML010000001">
    <property type="protein sequence ID" value="MEN2766254.1"/>
    <property type="molecule type" value="Genomic_DNA"/>
</dbReference>
<protein>
    <submittedName>
        <fullName evidence="1">Uncharacterized protein</fullName>
    </submittedName>
</protein>
<comment type="caution">
    <text evidence="1">The sequence shown here is derived from an EMBL/GenBank/DDBJ whole genome shotgun (WGS) entry which is preliminary data.</text>
</comment>
<keyword evidence="2" id="KW-1185">Reference proteome</keyword>
<reference evidence="1 2" key="1">
    <citation type="submission" date="2024-05" db="EMBL/GenBank/DDBJ databases">
        <authorList>
            <person name="Haq I."/>
            <person name="Ullah Z."/>
            <person name="Ahmad R."/>
            <person name="Li M."/>
            <person name="Tong Y."/>
        </authorList>
    </citation>
    <scope>NUCLEOTIDE SEQUENCE [LARGE SCALE GENOMIC DNA]</scope>
    <source>
        <strain evidence="1 2">16A2E</strain>
    </source>
</reference>
<evidence type="ECO:0000313" key="1">
    <source>
        <dbReference type="EMBL" id="MEN2766254.1"/>
    </source>
</evidence>
<proteinExistence type="predicted"/>
<sequence length="146" mass="17152">MKLENGITGFYERTNEQPFKEEGKHFKQICFSLINSNRGSVIKFEEPNGTNFFNVEVLISDKNTHILLNAHYPYIAFASDVQFENIAFIDDVELNNVFKPYYNILNTYQLNKTMASVEMDLNSAELKQIDYWKPTRIGDIIFNYWD</sequence>
<dbReference type="Proteomes" id="UP001444625">
    <property type="component" value="Unassembled WGS sequence"/>
</dbReference>
<name>A0ABU9XDB3_9BACI</name>
<gene>
    <name evidence="1" type="ORF">ABC228_03570</name>
</gene>
<organism evidence="1 2">
    <name type="scientific">Ornithinibacillus xuwenensis</name>
    <dbReference type="NCBI Taxonomy" id="3144668"/>
    <lineage>
        <taxon>Bacteria</taxon>
        <taxon>Bacillati</taxon>
        <taxon>Bacillota</taxon>
        <taxon>Bacilli</taxon>
        <taxon>Bacillales</taxon>
        <taxon>Bacillaceae</taxon>
        <taxon>Ornithinibacillus</taxon>
    </lineage>
</organism>
<dbReference type="RefSeq" id="WP_345823708.1">
    <property type="nucleotide sequence ID" value="NZ_JBDIML010000001.1"/>
</dbReference>